<feature type="compositionally biased region" description="Polar residues" evidence="1">
    <location>
        <begin position="1"/>
        <end position="14"/>
    </location>
</feature>
<dbReference type="KEGG" id="atm:ANT_02080"/>
<dbReference type="RefSeq" id="WP_013558640.1">
    <property type="nucleotide sequence ID" value="NC_014960.1"/>
</dbReference>
<name>E8MZ99_ANATU</name>
<dbReference type="InParanoid" id="E8MZ99"/>
<evidence type="ECO:0000256" key="1">
    <source>
        <dbReference type="SAM" id="MobiDB-lite"/>
    </source>
</evidence>
<dbReference type="EMBL" id="AP012029">
    <property type="protein sequence ID" value="BAJ62242.1"/>
    <property type="molecule type" value="Genomic_DNA"/>
</dbReference>
<feature type="region of interest" description="Disordered" evidence="1">
    <location>
        <begin position="1"/>
        <end position="21"/>
    </location>
</feature>
<evidence type="ECO:0000313" key="2">
    <source>
        <dbReference type="EMBL" id="BAJ62242.1"/>
    </source>
</evidence>
<dbReference type="AlphaFoldDB" id="E8MZ99"/>
<keyword evidence="3" id="KW-1185">Reference proteome</keyword>
<dbReference type="OrthoDB" id="166537at2"/>
<dbReference type="HOGENOM" id="CLU_2393441_0_0_0"/>
<organism evidence="2 3">
    <name type="scientific">Anaerolinea thermophila (strain DSM 14523 / JCM 11388 / NBRC 100420 / UNI-1)</name>
    <dbReference type="NCBI Taxonomy" id="926569"/>
    <lineage>
        <taxon>Bacteria</taxon>
        <taxon>Bacillati</taxon>
        <taxon>Chloroflexota</taxon>
        <taxon>Anaerolineae</taxon>
        <taxon>Anaerolineales</taxon>
        <taxon>Anaerolineaceae</taxon>
        <taxon>Anaerolinea</taxon>
    </lineage>
</organism>
<evidence type="ECO:0000313" key="3">
    <source>
        <dbReference type="Proteomes" id="UP000008922"/>
    </source>
</evidence>
<gene>
    <name evidence="2" type="ordered locus">ANT_02080</name>
</gene>
<reference evidence="2 3" key="1">
    <citation type="submission" date="2010-12" db="EMBL/GenBank/DDBJ databases">
        <title>Whole genome sequence of Anaerolinea thermophila UNI-1.</title>
        <authorList>
            <person name="Narita-Yamada S."/>
            <person name="Kishi E."/>
            <person name="Watanabe Y."/>
            <person name="Takasaki K."/>
            <person name="Ankai A."/>
            <person name="Oguchi A."/>
            <person name="Fukui S."/>
            <person name="Takahashi M."/>
            <person name="Yashiro I."/>
            <person name="Hosoyama A."/>
            <person name="Sekiguchi Y."/>
            <person name="Hanada S."/>
            <person name="Fujita N."/>
        </authorList>
    </citation>
    <scope>NUCLEOTIDE SEQUENCE [LARGE SCALE GENOMIC DNA]</scope>
    <source>
        <strain evidence="3">DSM 14523 / JCM 11388 / NBRC 100420 / UNI-1</strain>
    </source>
</reference>
<protein>
    <submittedName>
        <fullName evidence="2">Uncharacterized protein</fullName>
    </submittedName>
</protein>
<proteinExistence type="predicted"/>
<dbReference type="Proteomes" id="UP000008922">
    <property type="component" value="Chromosome"/>
</dbReference>
<dbReference type="STRING" id="926569.ANT_02080"/>
<sequence length="93" mass="10149">MVTSFQESNLTGPSRTRPEQELSRLLTAAVISPHFRRLLLSNPAQAIASGFGGEAFHLQGEEQQQLAAIQADDLADFALQVSALRLFSVTPQR</sequence>
<accession>E8MZ99</accession>